<name>A0ABR0XIR4_REHGL</name>
<evidence type="ECO:0000313" key="2">
    <source>
        <dbReference type="Proteomes" id="UP001318860"/>
    </source>
</evidence>
<dbReference type="EMBL" id="JABTTQ020000004">
    <property type="protein sequence ID" value="KAK6159033.1"/>
    <property type="molecule type" value="Genomic_DNA"/>
</dbReference>
<organism evidence="1 2">
    <name type="scientific">Rehmannia glutinosa</name>
    <name type="common">Chinese foxglove</name>
    <dbReference type="NCBI Taxonomy" id="99300"/>
    <lineage>
        <taxon>Eukaryota</taxon>
        <taxon>Viridiplantae</taxon>
        <taxon>Streptophyta</taxon>
        <taxon>Embryophyta</taxon>
        <taxon>Tracheophyta</taxon>
        <taxon>Spermatophyta</taxon>
        <taxon>Magnoliopsida</taxon>
        <taxon>eudicotyledons</taxon>
        <taxon>Gunneridae</taxon>
        <taxon>Pentapetalae</taxon>
        <taxon>asterids</taxon>
        <taxon>lamiids</taxon>
        <taxon>Lamiales</taxon>
        <taxon>Orobanchaceae</taxon>
        <taxon>Rehmannieae</taxon>
        <taxon>Rehmannia</taxon>
    </lineage>
</organism>
<reference evidence="1 2" key="1">
    <citation type="journal article" date="2021" name="Comput. Struct. Biotechnol. J.">
        <title>De novo genome assembly of the potent medicinal plant Rehmannia glutinosa using nanopore technology.</title>
        <authorList>
            <person name="Ma L."/>
            <person name="Dong C."/>
            <person name="Song C."/>
            <person name="Wang X."/>
            <person name="Zheng X."/>
            <person name="Niu Y."/>
            <person name="Chen S."/>
            <person name="Feng W."/>
        </authorList>
    </citation>
    <scope>NUCLEOTIDE SEQUENCE [LARGE SCALE GENOMIC DNA]</scope>
    <source>
        <strain evidence="1">DH-2019</strain>
    </source>
</reference>
<gene>
    <name evidence="1" type="ORF">DH2020_006347</name>
</gene>
<proteinExistence type="predicted"/>
<sequence>MGIAKAIVSPLQIDERALNGSLGHFARVLVDVDLSKPLQDRVMVERESHCSAYMIVSIQIKLQPHLTFSLLERNWKVHGKPALEMLMRKAIEKKAQAEEWAAPHVETMKTWTEDSAGAFGLRGLIIVLCQNTETSLCKD</sequence>
<evidence type="ECO:0000313" key="1">
    <source>
        <dbReference type="EMBL" id="KAK6159033.1"/>
    </source>
</evidence>
<accession>A0ABR0XIR4</accession>
<keyword evidence="2" id="KW-1185">Reference proteome</keyword>
<dbReference type="Proteomes" id="UP001318860">
    <property type="component" value="Unassembled WGS sequence"/>
</dbReference>
<comment type="caution">
    <text evidence="1">The sequence shown here is derived from an EMBL/GenBank/DDBJ whole genome shotgun (WGS) entry which is preliminary data.</text>
</comment>
<protein>
    <submittedName>
        <fullName evidence="1">Uncharacterized protein</fullName>
    </submittedName>
</protein>